<sequence>MFYQDCVAQLGFESALMVAYLVLMIVYPTSAQTNNKVRIQACKPCILEKINSSLTPFSQSLPSLHQTACIGIAVALHFLFLCAFTFLMLEALTLAHLLVIYIKSPFQVSQSRDEFLVVHSLPYYSNPTR</sequence>
<evidence type="ECO:0000256" key="5">
    <source>
        <dbReference type="SAM" id="Phobius"/>
    </source>
</evidence>
<feature type="transmembrane region" description="Helical" evidence="5">
    <location>
        <begin position="7"/>
        <end position="27"/>
    </location>
</feature>
<dbReference type="EMBL" id="GDRN01110266">
    <property type="protein sequence ID" value="JAI56947.1"/>
    <property type="molecule type" value="Transcribed_RNA"/>
</dbReference>
<proteinExistence type="predicted"/>
<keyword evidence="3 5" id="KW-1133">Transmembrane helix</keyword>
<dbReference type="Pfam" id="PF00002">
    <property type="entry name" value="7tm_2"/>
    <property type="match status" value="1"/>
</dbReference>
<dbReference type="GO" id="GO:0004930">
    <property type="term" value="F:G protein-coupled receptor activity"/>
    <property type="evidence" value="ECO:0007669"/>
    <property type="project" value="InterPro"/>
</dbReference>
<organism evidence="6">
    <name type="scientific">Scylla olivacea</name>
    <name type="common">Orange mud crab</name>
    <name type="synonym">Cancer olivacea</name>
    <dbReference type="NCBI Taxonomy" id="85551"/>
    <lineage>
        <taxon>Eukaryota</taxon>
        <taxon>Metazoa</taxon>
        <taxon>Ecdysozoa</taxon>
        <taxon>Arthropoda</taxon>
        <taxon>Crustacea</taxon>
        <taxon>Multicrustacea</taxon>
        <taxon>Malacostraca</taxon>
        <taxon>Eumalacostraca</taxon>
        <taxon>Eucarida</taxon>
        <taxon>Decapoda</taxon>
        <taxon>Pleocyemata</taxon>
        <taxon>Brachyura</taxon>
        <taxon>Eubrachyura</taxon>
        <taxon>Portunoidea</taxon>
        <taxon>Portunidae</taxon>
        <taxon>Portuninae</taxon>
        <taxon>Scylla</taxon>
    </lineage>
</organism>
<dbReference type="EMBL" id="GDRN01110256">
    <property type="protein sequence ID" value="JAI56953.1"/>
    <property type="molecule type" value="Transcribed_RNA"/>
</dbReference>
<evidence type="ECO:0000313" key="6">
    <source>
        <dbReference type="EMBL" id="JAI56953.1"/>
    </source>
</evidence>
<dbReference type="InterPro" id="IPR000832">
    <property type="entry name" value="GPCR_2_secretin-like"/>
</dbReference>
<evidence type="ECO:0000256" key="1">
    <source>
        <dbReference type="ARBA" id="ARBA00004141"/>
    </source>
</evidence>
<protein>
    <submittedName>
        <fullName evidence="6">Uncharacterized protein</fullName>
    </submittedName>
</protein>
<dbReference type="AlphaFoldDB" id="A0A0P4VNY2"/>
<comment type="subcellular location">
    <subcellularLocation>
        <location evidence="1">Membrane</location>
        <topology evidence="1">Multi-pass membrane protein</topology>
    </subcellularLocation>
</comment>
<feature type="transmembrane region" description="Helical" evidence="5">
    <location>
        <begin position="70"/>
        <end position="102"/>
    </location>
</feature>
<evidence type="ECO:0000256" key="3">
    <source>
        <dbReference type="ARBA" id="ARBA00022989"/>
    </source>
</evidence>
<evidence type="ECO:0000256" key="4">
    <source>
        <dbReference type="ARBA" id="ARBA00023136"/>
    </source>
</evidence>
<accession>A0A0P4VNY2</accession>
<keyword evidence="4 5" id="KW-0472">Membrane</keyword>
<dbReference type="Gene3D" id="1.20.1070.10">
    <property type="entry name" value="Rhodopsin 7-helix transmembrane proteins"/>
    <property type="match status" value="1"/>
</dbReference>
<evidence type="ECO:0000256" key="2">
    <source>
        <dbReference type="ARBA" id="ARBA00022692"/>
    </source>
</evidence>
<dbReference type="GO" id="GO:0016020">
    <property type="term" value="C:membrane"/>
    <property type="evidence" value="ECO:0007669"/>
    <property type="project" value="UniProtKB-SubCell"/>
</dbReference>
<name>A0A0P4VNY2_SCYOL</name>
<keyword evidence="2 5" id="KW-0812">Transmembrane</keyword>
<reference evidence="6" key="1">
    <citation type="submission" date="2015-09" db="EMBL/GenBank/DDBJ databases">
        <title>Scylla olivacea transcriptome.</title>
        <authorList>
            <person name="Ikhwanuddin M."/>
        </authorList>
    </citation>
    <scope>NUCLEOTIDE SEQUENCE</scope>
</reference>